<keyword evidence="3" id="KW-0808">Transferase</keyword>
<gene>
    <name evidence="7" type="ORF">ACFSKW_44535</name>
</gene>
<evidence type="ECO:0000256" key="1">
    <source>
        <dbReference type="ARBA" id="ARBA00000085"/>
    </source>
</evidence>
<keyword evidence="7" id="KW-0067">ATP-binding</keyword>
<protein>
    <recommendedName>
        <fullName evidence="2">histidine kinase</fullName>
        <ecNumber evidence="2">2.7.13.3</ecNumber>
    </recommendedName>
</protein>
<dbReference type="EC" id="2.7.13.3" evidence="2"/>
<reference evidence="8" key="1">
    <citation type="journal article" date="2019" name="Int. J. Syst. Evol. Microbiol.">
        <title>The Global Catalogue of Microorganisms (GCM) 10K type strain sequencing project: providing services to taxonomists for standard genome sequencing and annotation.</title>
        <authorList>
            <consortium name="The Broad Institute Genomics Platform"/>
            <consortium name="The Broad Institute Genome Sequencing Center for Infectious Disease"/>
            <person name="Wu L."/>
            <person name="Ma J."/>
        </authorList>
    </citation>
    <scope>NUCLEOTIDE SEQUENCE [LARGE SCALE GENOMIC DNA]</scope>
    <source>
        <strain evidence="8">ICMP 6774ER</strain>
    </source>
</reference>
<keyword evidence="7" id="KW-0547">Nucleotide-binding</keyword>
<dbReference type="Pfam" id="PF02518">
    <property type="entry name" value="HATPase_c"/>
    <property type="match status" value="1"/>
</dbReference>
<feature type="domain" description="Histidine kinase/HSP90-like ATPase" evidence="6">
    <location>
        <begin position="3"/>
        <end position="87"/>
    </location>
</feature>
<proteinExistence type="predicted"/>
<keyword evidence="4" id="KW-0418">Kinase</keyword>
<dbReference type="SUPFAM" id="SSF55874">
    <property type="entry name" value="ATPase domain of HSP90 chaperone/DNA topoisomerase II/histidine kinase"/>
    <property type="match status" value="1"/>
</dbReference>
<dbReference type="PANTHER" id="PTHR24421:SF10">
    <property type="entry name" value="NITRATE_NITRITE SENSOR PROTEIN NARQ"/>
    <property type="match status" value="1"/>
</dbReference>
<evidence type="ECO:0000256" key="2">
    <source>
        <dbReference type="ARBA" id="ARBA00012438"/>
    </source>
</evidence>
<dbReference type="PANTHER" id="PTHR24421">
    <property type="entry name" value="NITRATE/NITRITE SENSOR PROTEIN NARX-RELATED"/>
    <property type="match status" value="1"/>
</dbReference>
<organism evidence="7 8">
    <name type="scientific">Nonomuraea mangrovi</name>
    <dbReference type="NCBI Taxonomy" id="2316207"/>
    <lineage>
        <taxon>Bacteria</taxon>
        <taxon>Bacillati</taxon>
        <taxon>Actinomycetota</taxon>
        <taxon>Actinomycetes</taxon>
        <taxon>Streptosporangiales</taxon>
        <taxon>Streptosporangiaceae</taxon>
        <taxon>Nonomuraea</taxon>
    </lineage>
</organism>
<evidence type="ECO:0000313" key="8">
    <source>
        <dbReference type="Proteomes" id="UP001597368"/>
    </source>
</evidence>
<dbReference type="Gene3D" id="3.30.565.10">
    <property type="entry name" value="Histidine kinase-like ATPase, C-terminal domain"/>
    <property type="match status" value="1"/>
</dbReference>
<comment type="catalytic activity">
    <reaction evidence="1">
        <text>ATP + protein L-histidine = ADP + protein N-phospho-L-histidine.</text>
        <dbReference type="EC" id="2.7.13.3"/>
    </reaction>
</comment>
<keyword evidence="8" id="KW-1185">Reference proteome</keyword>
<accession>A0ABW4TDX2</accession>
<dbReference type="InterPro" id="IPR003594">
    <property type="entry name" value="HATPase_dom"/>
</dbReference>
<dbReference type="EMBL" id="JBHUFV010000068">
    <property type="protein sequence ID" value="MFD1938564.1"/>
    <property type="molecule type" value="Genomic_DNA"/>
</dbReference>
<dbReference type="CDD" id="cd16917">
    <property type="entry name" value="HATPase_UhpB-NarQ-NarX-like"/>
    <property type="match status" value="1"/>
</dbReference>
<evidence type="ECO:0000256" key="4">
    <source>
        <dbReference type="ARBA" id="ARBA00022777"/>
    </source>
</evidence>
<name>A0ABW4TDX2_9ACTN</name>
<evidence type="ECO:0000259" key="6">
    <source>
        <dbReference type="Pfam" id="PF02518"/>
    </source>
</evidence>
<evidence type="ECO:0000313" key="7">
    <source>
        <dbReference type="EMBL" id="MFD1938564.1"/>
    </source>
</evidence>
<evidence type="ECO:0000256" key="3">
    <source>
        <dbReference type="ARBA" id="ARBA00022679"/>
    </source>
</evidence>
<comment type="caution">
    <text evidence="7">The sequence shown here is derived from an EMBL/GenBank/DDBJ whole genome shotgun (WGS) entry which is preliminary data.</text>
</comment>
<dbReference type="InterPro" id="IPR036890">
    <property type="entry name" value="HATPase_C_sf"/>
</dbReference>
<dbReference type="InterPro" id="IPR050482">
    <property type="entry name" value="Sensor_HK_TwoCompSys"/>
</dbReference>
<dbReference type="RefSeq" id="WP_379580652.1">
    <property type="nucleotide sequence ID" value="NZ_JBHUFV010000068.1"/>
</dbReference>
<evidence type="ECO:0000256" key="5">
    <source>
        <dbReference type="ARBA" id="ARBA00023012"/>
    </source>
</evidence>
<dbReference type="GO" id="GO:0005524">
    <property type="term" value="F:ATP binding"/>
    <property type="evidence" value="ECO:0007669"/>
    <property type="project" value="UniProtKB-KW"/>
</dbReference>
<dbReference type="Proteomes" id="UP001597368">
    <property type="component" value="Unassembled WGS sequence"/>
</dbReference>
<keyword evidence="5" id="KW-0902">Two-component regulatory system</keyword>
<sequence length="88" mass="9398">MRTAREALTNAAKHAPHAAITVRLEYRVDTVNLVVRNESVPDPAEGHRSAGPVGYGLTGMRERLALVGGRLTAAEKRGGWQVVAEVPA</sequence>